<gene>
    <name evidence="3" type="primary">hns</name>
    <name evidence="3" type="ORF">NCTC10821_03022</name>
</gene>
<reference evidence="3 4" key="1">
    <citation type="submission" date="2018-06" db="EMBL/GenBank/DDBJ databases">
        <authorList>
            <consortium name="Pathogen Informatics"/>
            <person name="Doyle S."/>
        </authorList>
    </citation>
    <scope>NUCLEOTIDE SEQUENCE [LARGE SCALE GENOMIC DNA]</scope>
    <source>
        <strain evidence="3 4">NCTC10821</strain>
    </source>
</reference>
<dbReference type="EMBL" id="UGQT01000001">
    <property type="protein sequence ID" value="STZ59489.1"/>
    <property type="molecule type" value="Genomic_DNA"/>
</dbReference>
<keyword evidence="4" id="KW-1185">Reference proteome</keyword>
<organism evidence="3 4">
    <name type="scientific">Mycolicibacterium tokaiense</name>
    <dbReference type="NCBI Taxonomy" id="39695"/>
    <lineage>
        <taxon>Bacteria</taxon>
        <taxon>Bacillati</taxon>
        <taxon>Actinomycetota</taxon>
        <taxon>Actinomycetes</taxon>
        <taxon>Mycobacteriales</taxon>
        <taxon>Mycobacteriaceae</taxon>
        <taxon>Mycolicibacterium</taxon>
    </lineage>
</organism>
<evidence type="ECO:0000256" key="1">
    <source>
        <dbReference type="SAM" id="MobiDB-lite"/>
    </source>
</evidence>
<feature type="transmembrane region" description="Helical" evidence="2">
    <location>
        <begin position="117"/>
        <end position="135"/>
    </location>
</feature>
<protein>
    <submittedName>
        <fullName evidence="3">Histone-like protein Hns</fullName>
    </submittedName>
</protein>
<feature type="compositionally biased region" description="Basic residues" evidence="1">
    <location>
        <begin position="29"/>
        <end position="41"/>
    </location>
</feature>
<feature type="compositionally biased region" description="Pro residues" evidence="1">
    <location>
        <begin position="70"/>
        <end position="79"/>
    </location>
</feature>
<keyword evidence="2" id="KW-1133">Transmembrane helix</keyword>
<evidence type="ECO:0000313" key="3">
    <source>
        <dbReference type="EMBL" id="STZ59489.1"/>
    </source>
</evidence>
<feature type="compositionally biased region" description="Pro residues" evidence="1">
    <location>
        <begin position="15"/>
        <end position="25"/>
    </location>
</feature>
<name>A0A378TFH3_9MYCO</name>
<accession>A0A378TFH3</accession>
<dbReference type="RefSeq" id="WP_115278972.1">
    <property type="nucleotide sequence ID" value="NZ_AP022600.1"/>
</dbReference>
<dbReference type="AlphaFoldDB" id="A0A378TFH3"/>
<feature type="region of interest" description="Disordered" evidence="1">
    <location>
        <begin position="1"/>
        <end position="79"/>
    </location>
</feature>
<keyword evidence="2" id="KW-0472">Membrane</keyword>
<evidence type="ECO:0000256" key="2">
    <source>
        <dbReference type="SAM" id="Phobius"/>
    </source>
</evidence>
<sequence length="144" mass="14625">MADPQEPPEKRPDAAPEPPAQPAPPAKKAVAKKTPAKKTPAKKAAPVKKAVAKRAPAKKAPAKKAAAPEAVPPQAPPPVESVVVGAKEAAAQAKSTVEKASDSVAAPVVVPVERGRSPLPIAVAVLVSLLAVLVVRQLRRNTPG</sequence>
<evidence type="ECO:0000313" key="4">
    <source>
        <dbReference type="Proteomes" id="UP000254978"/>
    </source>
</evidence>
<proteinExistence type="predicted"/>
<dbReference type="Proteomes" id="UP000254978">
    <property type="component" value="Unassembled WGS sequence"/>
</dbReference>
<keyword evidence="2" id="KW-0812">Transmembrane</keyword>
<feature type="compositionally biased region" description="Basic residues" evidence="1">
    <location>
        <begin position="50"/>
        <end position="62"/>
    </location>
</feature>